<evidence type="ECO:0000259" key="8">
    <source>
        <dbReference type="Pfam" id="PF00281"/>
    </source>
</evidence>
<dbReference type="NCBIfam" id="NF000585">
    <property type="entry name" value="PRK00010.1"/>
    <property type="match status" value="1"/>
</dbReference>
<evidence type="ECO:0000256" key="5">
    <source>
        <dbReference type="ARBA" id="ARBA00023274"/>
    </source>
</evidence>
<dbReference type="GO" id="GO:0005840">
    <property type="term" value="C:ribosome"/>
    <property type="evidence" value="ECO:0007669"/>
    <property type="project" value="UniProtKB-KW"/>
</dbReference>
<dbReference type="PIRSF" id="PIRSF002161">
    <property type="entry name" value="Ribosomal_L5"/>
    <property type="match status" value="1"/>
</dbReference>
<reference evidence="10 11" key="1">
    <citation type="submission" date="2024-09" db="EMBL/GenBank/DDBJ databases">
        <authorList>
            <person name="Sun Q."/>
            <person name="Mori K."/>
        </authorList>
    </citation>
    <scope>NUCLEOTIDE SEQUENCE [LARGE SCALE GENOMIC DNA]</scope>
    <source>
        <strain evidence="10 11">NCAIM B.02336</strain>
    </source>
</reference>
<dbReference type="EMBL" id="JBHLTN010000023">
    <property type="protein sequence ID" value="MFC0593318.1"/>
    <property type="molecule type" value="Genomic_DNA"/>
</dbReference>
<dbReference type="PROSITE" id="PS00358">
    <property type="entry name" value="RIBOSOMAL_L5"/>
    <property type="match status" value="1"/>
</dbReference>
<dbReference type="RefSeq" id="WP_377483438.1">
    <property type="nucleotide sequence ID" value="NZ_JBHLTN010000023.1"/>
</dbReference>
<dbReference type="Pfam" id="PF00281">
    <property type="entry name" value="Ribosomal_L5"/>
    <property type="match status" value="1"/>
</dbReference>
<evidence type="ECO:0000256" key="1">
    <source>
        <dbReference type="ARBA" id="ARBA00008553"/>
    </source>
</evidence>
<accession>A0ABV6PW80</accession>
<keyword evidence="11" id="KW-1185">Reference proteome</keyword>
<dbReference type="HAMAP" id="MF_01333_B">
    <property type="entry name" value="Ribosomal_uL5_B"/>
    <property type="match status" value="1"/>
</dbReference>
<dbReference type="Gene3D" id="3.30.1440.10">
    <property type="match status" value="1"/>
</dbReference>
<feature type="domain" description="Large ribosomal subunit protein uL5 C-terminal" evidence="9">
    <location>
        <begin position="85"/>
        <end position="177"/>
    </location>
</feature>
<comment type="function">
    <text evidence="6">This is 1 of the proteins that bind and probably mediate the attachment of the 5S RNA into the large ribosomal subunit, where it forms part of the central protuberance. In the 70S ribosome it contacts protein S13 of the 30S subunit (bridge B1b), connecting the 2 subunits; this bridge is implicated in subunit movement. Contacts the P site tRNA; the 5S rRNA and some of its associated proteins might help stabilize positioning of ribosome-bound tRNAs.</text>
</comment>
<evidence type="ECO:0000256" key="2">
    <source>
        <dbReference type="ARBA" id="ARBA00022730"/>
    </source>
</evidence>
<evidence type="ECO:0000256" key="7">
    <source>
        <dbReference type="RuleBase" id="RU003930"/>
    </source>
</evidence>
<evidence type="ECO:0000313" key="10">
    <source>
        <dbReference type="EMBL" id="MFC0593318.1"/>
    </source>
</evidence>
<protein>
    <recommendedName>
        <fullName evidence="6">Large ribosomal subunit protein uL5</fullName>
    </recommendedName>
</protein>
<evidence type="ECO:0000256" key="4">
    <source>
        <dbReference type="ARBA" id="ARBA00022980"/>
    </source>
</evidence>
<comment type="subunit">
    <text evidence="6">Part of the 50S ribosomal subunit; part of the 5S rRNA/L5/L18/L25 subcomplex. Contacts the 5S rRNA and the P site tRNA. Forms a bridge to the 30S subunit in the 70S ribosome.</text>
</comment>
<name>A0ABV6PW80_9BURK</name>
<dbReference type="PANTHER" id="PTHR11994">
    <property type="entry name" value="60S RIBOSOMAL PROTEIN L11-RELATED"/>
    <property type="match status" value="1"/>
</dbReference>
<keyword evidence="6" id="KW-0820">tRNA-binding</keyword>
<dbReference type="InterPro" id="IPR022803">
    <property type="entry name" value="Ribosomal_uL5_dom_sf"/>
</dbReference>
<evidence type="ECO:0000259" key="9">
    <source>
        <dbReference type="Pfam" id="PF00673"/>
    </source>
</evidence>
<dbReference type="Pfam" id="PF00673">
    <property type="entry name" value="Ribosomal_L5_C"/>
    <property type="match status" value="1"/>
</dbReference>
<dbReference type="SUPFAM" id="SSF55282">
    <property type="entry name" value="RL5-like"/>
    <property type="match status" value="1"/>
</dbReference>
<evidence type="ECO:0000256" key="6">
    <source>
        <dbReference type="HAMAP-Rule" id="MF_01333"/>
    </source>
</evidence>
<evidence type="ECO:0000256" key="3">
    <source>
        <dbReference type="ARBA" id="ARBA00022884"/>
    </source>
</evidence>
<keyword evidence="2 6" id="KW-0699">rRNA-binding</keyword>
<gene>
    <name evidence="6 10" type="primary">rplE</name>
    <name evidence="10" type="ORF">ACFFGG_12225</name>
</gene>
<comment type="caution">
    <text evidence="10">The sequence shown here is derived from an EMBL/GenBank/DDBJ whole genome shotgun (WGS) entry which is preliminary data.</text>
</comment>
<dbReference type="InterPro" id="IPR020929">
    <property type="entry name" value="Ribosomal_uL5_CS"/>
</dbReference>
<dbReference type="InterPro" id="IPR031309">
    <property type="entry name" value="Ribosomal_uL5_C"/>
</dbReference>
<feature type="domain" description="Large ribosomal subunit protein uL5 N-terminal" evidence="8">
    <location>
        <begin position="24"/>
        <end position="80"/>
    </location>
</feature>
<keyword evidence="4 6" id="KW-0689">Ribosomal protein</keyword>
<keyword evidence="5 6" id="KW-0687">Ribonucleoprotein</keyword>
<proteinExistence type="inferred from homology"/>
<organism evidence="10 11">
    <name type="scientific">Ottowia pentelensis</name>
    <dbReference type="NCBI Taxonomy" id="511108"/>
    <lineage>
        <taxon>Bacteria</taxon>
        <taxon>Pseudomonadati</taxon>
        <taxon>Pseudomonadota</taxon>
        <taxon>Betaproteobacteria</taxon>
        <taxon>Burkholderiales</taxon>
        <taxon>Comamonadaceae</taxon>
        <taxon>Ottowia</taxon>
    </lineage>
</organism>
<dbReference type="Proteomes" id="UP001589834">
    <property type="component" value="Unassembled WGS sequence"/>
</dbReference>
<keyword evidence="3 6" id="KW-0694">RNA-binding</keyword>
<evidence type="ECO:0000313" key="11">
    <source>
        <dbReference type="Proteomes" id="UP001589834"/>
    </source>
</evidence>
<sequence length="179" mass="20111">MARLQQHYREKVAPELIKKFGYKSPMEVPRITKITLNMGVSEAVADKKIMDNAVADLTKIAGQKPVVTKAKKAIAGFKIREQQAIGTMVTLRGARMYEFLDRFVTVALPRVRDFRGISGRSFDGRGNYNVGVKEQIIFPEIEYDKVDALRGLNISITTTAKNDEEAKALLAGFRFPFKN</sequence>
<dbReference type="InterPro" id="IPR020930">
    <property type="entry name" value="Ribosomal_uL5_bac-type"/>
</dbReference>
<dbReference type="InterPro" id="IPR031310">
    <property type="entry name" value="Ribosomal_uL5_N"/>
</dbReference>
<dbReference type="InterPro" id="IPR002132">
    <property type="entry name" value="Ribosomal_uL5"/>
</dbReference>
<comment type="similarity">
    <text evidence="1 6 7">Belongs to the universal ribosomal protein uL5 family.</text>
</comment>